<feature type="transmembrane region" description="Helical" evidence="1">
    <location>
        <begin position="53"/>
        <end position="77"/>
    </location>
</feature>
<organism evidence="2 3">
    <name type="scientific">Brevibacillus laterosporus LMG 15441</name>
    <dbReference type="NCBI Taxonomy" id="1042163"/>
    <lineage>
        <taxon>Bacteria</taxon>
        <taxon>Bacillati</taxon>
        <taxon>Bacillota</taxon>
        <taxon>Bacilli</taxon>
        <taxon>Bacillales</taxon>
        <taxon>Paenibacillaceae</taxon>
        <taxon>Brevibacillus</taxon>
    </lineage>
</organism>
<proteinExistence type="predicted"/>
<evidence type="ECO:0000313" key="3">
    <source>
        <dbReference type="Proteomes" id="UP000005850"/>
    </source>
</evidence>
<protein>
    <submittedName>
        <fullName evidence="2">Uncharacterized protein</fullName>
    </submittedName>
</protein>
<accession>A0A075R7D9</accession>
<keyword evidence="1" id="KW-0812">Transmembrane</keyword>
<keyword evidence="3" id="KW-1185">Reference proteome</keyword>
<name>A0A075R7D9_BRELA</name>
<dbReference type="EMBL" id="CP007806">
    <property type="protein sequence ID" value="AIG27331.1"/>
    <property type="molecule type" value="Genomic_DNA"/>
</dbReference>
<dbReference type="AlphaFoldDB" id="A0A075R7D9"/>
<gene>
    <name evidence="2" type="ORF">BRLA_c030190</name>
</gene>
<dbReference type="Proteomes" id="UP000005850">
    <property type="component" value="Chromosome"/>
</dbReference>
<evidence type="ECO:0000313" key="2">
    <source>
        <dbReference type="EMBL" id="AIG27331.1"/>
    </source>
</evidence>
<dbReference type="KEGG" id="blr:BRLA_c030190"/>
<sequence>MLGGFKIFKGNSIFLSVILSLSILSSSLVLGPASISAADHGGIPININKEQKGVLPAIWIIAGFLTTGATTFTIYTVHEKNYDMAERRAQDCKDAGGVADVKNTFPGIGYDVKCKIPQ</sequence>
<dbReference type="STRING" id="1042163.BRLA_c030190"/>
<keyword evidence="1" id="KW-1133">Transmembrane helix</keyword>
<reference evidence="2 3" key="1">
    <citation type="journal article" date="2011" name="J. Bacteriol.">
        <title>Genome sequence of Brevibacillus laterosporus LMG 15441, a pathogen of invertebrates.</title>
        <authorList>
            <person name="Djukic M."/>
            <person name="Poehlein A."/>
            <person name="Thurmer A."/>
            <person name="Daniel R."/>
        </authorList>
    </citation>
    <scope>NUCLEOTIDE SEQUENCE [LARGE SCALE GENOMIC DNA]</scope>
    <source>
        <strain evidence="2 3">LMG 15441</strain>
    </source>
</reference>
<dbReference type="RefSeq" id="WP_003335773.1">
    <property type="nucleotide sequence ID" value="NZ_CP007806.1"/>
</dbReference>
<keyword evidence="1" id="KW-0472">Membrane</keyword>
<evidence type="ECO:0000256" key="1">
    <source>
        <dbReference type="SAM" id="Phobius"/>
    </source>
</evidence>
<dbReference type="HOGENOM" id="CLU_2068619_0_0_9"/>